<dbReference type="AlphaFoldDB" id="A0A2T3AWC9"/>
<evidence type="ECO:0000313" key="3">
    <source>
        <dbReference type="Proteomes" id="UP000241818"/>
    </source>
</evidence>
<accession>A0A2T3AWC9</accession>
<dbReference type="InParanoid" id="A0A2T3AWC9"/>
<feature type="region of interest" description="Disordered" evidence="1">
    <location>
        <begin position="49"/>
        <end position="96"/>
    </location>
</feature>
<dbReference type="Proteomes" id="UP000241818">
    <property type="component" value="Unassembled WGS sequence"/>
</dbReference>
<proteinExistence type="predicted"/>
<dbReference type="EMBL" id="KZ679014">
    <property type="protein sequence ID" value="PSS12969.1"/>
    <property type="molecule type" value="Genomic_DNA"/>
</dbReference>
<organism evidence="2 3">
    <name type="scientific">Amorphotheca resinae ATCC 22711</name>
    <dbReference type="NCBI Taxonomy" id="857342"/>
    <lineage>
        <taxon>Eukaryota</taxon>
        <taxon>Fungi</taxon>
        <taxon>Dikarya</taxon>
        <taxon>Ascomycota</taxon>
        <taxon>Pezizomycotina</taxon>
        <taxon>Leotiomycetes</taxon>
        <taxon>Helotiales</taxon>
        <taxon>Amorphothecaceae</taxon>
        <taxon>Amorphotheca</taxon>
    </lineage>
</organism>
<dbReference type="RefSeq" id="XP_024718960.1">
    <property type="nucleotide sequence ID" value="XM_024866883.1"/>
</dbReference>
<protein>
    <submittedName>
        <fullName evidence="2">Uncharacterized protein</fullName>
    </submittedName>
</protein>
<evidence type="ECO:0000256" key="1">
    <source>
        <dbReference type="SAM" id="MobiDB-lite"/>
    </source>
</evidence>
<dbReference type="GeneID" id="36574964"/>
<sequence length="96" mass="10558">MPCHAMPLTKFPSLRYLTLPYLTLPIRSPSQTGLPSMIPSIHPSIHPSLNPIQSITPSKKYDDPSAYLSPYQPESVLSSPRPPVPIRGAQPNFQAP</sequence>
<evidence type="ECO:0000313" key="2">
    <source>
        <dbReference type="EMBL" id="PSS12969.1"/>
    </source>
</evidence>
<reference evidence="2 3" key="1">
    <citation type="journal article" date="2018" name="New Phytol.">
        <title>Comparative genomics and transcriptomics depict ericoid mycorrhizal fungi as versatile saprotrophs and plant mutualists.</title>
        <authorList>
            <person name="Martino E."/>
            <person name="Morin E."/>
            <person name="Grelet G.A."/>
            <person name="Kuo A."/>
            <person name="Kohler A."/>
            <person name="Daghino S."/>
            <person name="Barry K.W."/>
            <person name="Cichocki N."/>
            <person name="Clum A."/>
            <person name="Dockter R.B."/>
            <person name="Hainaut M."/>
            <person name="Kuo R.C."/>
            <person name="LaButti K."/>
            <person name="Lindahl B.D."/>
            <person name="Lindquist E.A."/>
            <person name="Lipzen A."/>
            <person name="Khouja H.R."/>
            <person name="Magnuson J."/>
            <person name="Murat C."/>
            <person name="Ohm R.A."/>
            <person name="Singer S.W."/>
            <person name="Spatafora J.W."/>
            <person name="Wang M."/>
            <person name="Veneault-Fourrey C."/>
            <person name="Henrissat B."/>
            <person name="Grigoriev I.V."/>
            <person name="Martin F.M."/>
            <person name="Perotto S."/>
        </authorList>
    </citation>
    <scope>NUCLEOTIDE SEQUENCE [LARGE SCALE GENOMIC DNA]</scope>
    <source>
        <strain evidence="2 3">ATCC 22711</strain>
    </source>
</reference>
<keyword evidence="3" id="KW-1185">Reference proteome</keyword>
<name>A0A2T3AWC9_AMORE</name>
<gene>
    <name evidence="2" type="ORF">M430DRAFT_36177</name>
</gene>